<dbReference type="Gene3D" id="2.40.70.10">
    <property type="entry name" value="Acid Proteases"/>
    <property type="match status" value="2"/>
</dbReference>
<dbReference type="EMBL" id="BPWL01000003">
    <property type="protein sequence ID" value="GJJ08704.1"/>
    <property type="molecule type" value="Genomic_DNA"/>
</dbReference>
<evidence type="ECO:0000256" key="1">
    <source>
        <dbReference type="ARBA" id="ARBA00007447"/>
    </source>
</evidence>
<dbReference type="InterPro" id="IPR021109">
    <property type="entry name" value="Peptidase_aspartic_dom_sf"/>
</dbReference>
<dbReference type="CDD" id="cd05471">
    <property type="entry name" value="pepsin_like"/>
    <property type="match status" value="1"/>
</dbReference>
<protein>
    <recommendedName>
        <fullName evidence="5">Peptidase A1 domain-containing protein</fullName>
    </recommendedName>
</protein>
<proteinExistence type="inferred from homology"/>
<comment type="caution">
    <text evidence="6">The sequence shown here is derived from an EMBL/GenBank/DDBJ whole genome shotgun (WGS) entry which is preliminary data.</text>
</comment>
<organism evidence="6 7">
    <name type="scientific">Clathrus columnatus</name>
    <dbReference type="NCBI Taxonomy" id="1419009"/>
    <lineage>
        <taxon>Eukaryota</taxon>
        <taxon>Fungi</taxon>
        <taxon>Dikarya</taxon>
        <taxon>Basidiomycota</taxon>
        <taxon>Agaricomycotina</taxon>
        <taxon>Agaricomycetes</taxon>
        <taxon>Phallomycetidae</taxon>
        <taxon>Phallales</taxon>
        <taxon>Clathraceae</taxon>
        <taxon>Clathrus</taxon>
    </lineage>
</organism>
<dbReference type="InterPro" id="IPR033121">
    <property type="entry name" value="PEPTIDASE_A1"/>
</dbReference>
<evidence type="ECO:0000313" key="7">
    <source>
        <dbReference type="Proteomes" id="UP001050691"/>
    </source>
</evidence>
<evidence type="ECO:0000259" key="5">
    <source>
        <dbReference type="PROSITE" id="PS51767"/>
    </source>
</evidence>
<feature type="active site" evidence="3">
    <location>
        <position position="42"/>
    </location>
</feature>
<evidence type="ECO:0000256" key="2">
    <source>
        <dbReference type="ARBA" id="ARBA00022750"/>
    </source>
</evidence>
<dbReference type="PROSITE" id="PS51767">
    <property type="entry name" value="PEPTIDASE_A1"/>
    <property type="match status" value="1"/>
</dbReference>
<dbReference type="PRINTS" id="PR00792">
    <property type="entry name" value="PEPSIN"/>
</dbReference>
<dbReference type="InterPro" id="IPR001461">
    <property type="entry name" value="Aspartic_peptidase_A1"/>
</dbReference>
<dbReference type="InterPro" id="IPR001969">
    <property type="entry name" value="Aspartic_peptidase_AS"/>
</dbReference>
<dbReference type="Pfam" id="PF00026">
    <property type="entry name" value="Asp"/>
    <property type="match status" value="1"/>
</dbReference>
<accession>A0AAV5A638</accession>
<dbReference type="GO" id="GO:0004190">
    <property type="term" value="F:aspartic-type endopeptidase activity"/>
    <property type="evidence" value="ECO:0007669"/>
    <property type="project" value="UniProtKB-KW"/>
</dbReference>
<feature type="domain" description="Peptidase A1" evidence="5">
    <location>
        <begin position="24"/>
        <end position="326"/>
    </location>
</feature>
<dbReference type="Proteomes" id="UP001050691">
    <property type="component" value="Unassembled WGS sequence"/>
</dbReference>
<reference evidence="6" key="1">
    <citation type="submission" date="2021-10" db="EMBL/GenBank/DDBJ databases">
        <title>De novo Genome Assembly of Clathrus columnatus (Basidiomycota, Fungi) Using Illumina and Nanopore Sequence Data.</title>
        <authorList>
            <person name="Ogiso-Tanaka E."/>
            <person name="Itagaki H."/>
            <person name="Hosoya T."/>
            <person name="Hosaka K."/>
        </authorList>
    </citation>
    <scope>NUCLEOTIDE SEQUENCE</scope>
    <source>
        <strain evidence="6">MO-923</strain>
    </source>
</reference>
<evidence type="ECO:0000256" key="3">
    <source>
        <dbReference type="PIRSR" id="PIRSR601461-1"/>
    </source>
</evidence>
<keyword evidence="4" id="KW-0378">Hydrolase</keyword>
<dbReference type="GO" id="GO:0006508">
    <property type="term" value="P:proteolysis"/>
    <property type="evidence" value="ECO:0007669"/>
    <property type="project" value="UniProtKB-KW"/>
</dbReference>
<keyword evidence="7" id="KW-1185">Reference proteome</keyword>
<keyword evidence="2 4" id="KW-0064">Aspartyl protease</keyword>
<feature type="active site" evidence="3">
    <location>
        <position position="222"/>
    </location>
</feature>
<dbReference type="PROSITE" id="PS00141">
    <property type="entry name" value="ASP_PROTEASE"/>
    <property type="match status" value="1"/>
</dbReference>
<name>A0AAV5A638_9AGAM</name>
<evidence type="ECO:0000256" key="4">
    <source>
        <dbReference type="RuleBase" id="RU000454"/>
    </source>
</evidence>
<comment type="similarity">
    <text evidence="1 4">Belongs to the peptidase A1 family.</text>
</comment>
<dbReference type="SUPFAM" id="SSF50630">
    <property type="entry name" value="Acid proteases"/>
    <property type="match status" value="1"/>
</dbReference>
<dbReference type="PANTHER" id="PTHR47966:SF51">
    <property type="entry name" value="BETA-SITE APP-CLEAVING ENZYME, ISOFORM A-RELATED"/>
    <property type="match status" value="1"/>
</dbReference>
<gene>
    <name evidence="6" type="ORF">Clacol_002923</name>
</gene>
<keyword evidence="4" id="KW-0645">Protease</keyword>
<dbReference type="AlphaFoldDB" id="A0AAV5A638"/>
<sequence>MIKIDWNMLYLSYLHTKNTQKFQMTAGIKVGNPPTTFEVLIDTGSSNLVVGARNVTYKPTKTSVNTGDPVFVSYGAGSINGTEFLDDVILNGVTAVNQSLGVPMVSSGFVQFDGILGLGPSDLTVGTLVDKPQTAIPTLTETLAIQKKIASPLVALTVPIASNPNGGSIDFGAPNPKKFISDIKYTPVLKTGTPSLFWGLTQSITYGSKKIEIMNATTGFVDSGTSLLLLPTPAYQAYVEATNATFDNDIGLLKVDDPKKLQSLYFHIGDNTFEFTPNAQIFPHSFLPEIGADPNSNFLIIADAGPTISQEFGNNTMYAKEGATRV</sequence>
<dbReference type="PANTHER" id="PTHR47966">
    <property type="entry name" value="BETA-SITE APP-CLEAVING ENZYME, ISOFORM A-RELATED"/>
    <property type="match status" value="1"/>
</dbReference>
<dbReference type="InterPro" id="IPR034164">
    <property type="entry name" value="Pepsin-like_dom"/>
</dbReference>
<evidence type="ECO:0000313" key="6">
    <source>
        <dbReference type="EMBL" id="GJJ08704.1"/>
    </source>
</evidence>